<dbReference type="Pfam" id="PF08327">
    <property type="entry name" value="AHSA1"/>
    <property type="match status" value="1"/>
</dbReference>
<dbReference type="RefSeq" id="WP_258422754.1">
    <property type="nucleotide sequence ID" value="NZ_JANSUY010000003.1"/>
</dbReference>
<name>A0A9X2P7E0_9BACT</name>
<comment type="caution">
    <text evidence="3">The sequence shown here is derived from an EMBL/GenBank/DDBJ whole genome shotgun (WGS) entry which is preliminary data.</text>
</comment>
<keyword evidence="4" id="KW-1185">Reference proteome</keyword>
<sequence length="292" mass="33020">MNSLPKTVISIETYVNAPVQQVWHMWTAPEHITQWNFASEDWQCPRAENDLQAGGKFSSRMEAKDGSFGFDFGGNHTEVEEFKKISSILEDGRKMSVIFESQGEGTMVKEDFEAENTNSIELQKEGWQTILNNFKKHAESQSGPQRLNFKIEIDAPVDKVYNTMLGDKSYSEWTAVFNPTSRFEGSWDKGSKIVFVGTDQDGKEGGMVSRIKENIKNQFVSIEHLGILNNGEEITSGPEIEGWAGALENYTYEAKNGKTLLTVDLDSNEEFKSYFEETYPKALEKLKSICES</sequence>
<proteinExistence type="inferred from homology"/>
<gene>
    <name evidence="3" type="ORF">NU887_07485</name>
</gene>
<accession>A0A9X2P7E0</accession>
<dbReference type="EMBL" id="JANSUY010000003">
    <property type="protein sequence ID" value="MCR9014877.1"/>
    <property type="molecule type" value="Genomic_DNA"/>
</dbReference>
<dbReference type="InterPro" id="IPR013538">
    <property type="entry name" value="ASHA1/2-like_C"/>
</dbReference>
<evidence type="ECO:0000313" key="3">
    <source>
        <dbReference type="EMBL" id="MCR9014877.1"/>
    </source>
</evidence>
<dbReference type="Proteomes" id="UP001142175">
    <property type="component" value="Unassembled WGS sequence"/>
</dbReference>
<evidence type="ECO:0000256" key="1">
    <source>
        <dbReference type="ARBA" id="ARBA00006817"/>
    </source>
</evidence>
<comment type="similarity">
    <text evidence="1">Belongs to the AHA1 family.</text>
</comment>
<reference evidence="3" key="1">
    <citation type="submission" date="2022-08" db="EMBL/GenBank/DDBJ databases">
        <authorList>
            <person name="Zhang D."/>
        </authorList>
    </citation>
    <scope>NUCLEOTIDE SEQUENCE</scope>
    <source>
        <strain evidence="3">XJ19-11</strain>
    </source>
</reference>
<feature type="domain" description="Activator of Hsp90 ATPase homologue 1/2-like C-terminal" evidence="2">
    <location>
        <begin position="16"/>
        <end position="138"/>
    </location>
</feature>
<dbReference type="AlphaFoldDB" id="A0A9X2P7E0"/>
<dbReference type="InterPro" id="IPR023393">
    <property type="entry name" value="START-like_dom_sf"/>
</dbReference>
<dbReference type="CDD" id="cd08897">
    <property type="entry name" value="SRPBCC_CalC_Aha1-like_4"/>
    <property type="match status" value="1"/>
</dbReference>
<protein>
    <submittedName>
        <fullName evidence="3">SRPBCC domain-containing protein</fullName>
    </submittedName>
</protein>
<organism evidence="3 4">
    <name type="scientific">Aquiflexum gelatinilyticum</name>
    <dbReference type="NCBI Taxonomy" id="2961943"/>
    <lineage>
        <taxon>Bacteria</taxon>
        <taxon>Pseudomonadati</taxon>
        <taxon>Bacteroidota</taxon>
        <taxon>Cytophagia</taxon>
        <taxon>Cytophagales</taxon>
        <taxon>Cyclobacteriaceae</taxon>
        <taxon>Aquiflexum</taxon>
    </lineage>
</organism>
<dbReference type="Gene3D" id="3.30.530.20">
    <property type="match status" value="2"/>
</dbReference>
<evidence type="ECO:0000259" key="2">
    <source>
        <dbReference type="Pfam" id="PF08327"/>
    </source>
</evidence>
<evidence type="ECO:0000313" key="4">
    <source>
        <dbReference type="Proteomes" id="UP001142175"/>
    </source>
</evidence>
<dbReference type="SUPFAM" id="SSF55961">
    <property type="entry name" value="Bet v1-like"/>
    <property type="match status" value="2"/>
</dbReference>